<evidence type="ECO:0000313" key="1">
    <source>
        <dbReference type="EMBL" id="WFR82049.1"/>
    </source>
</evidence>
<proteinExistence type="predicted"/>
<dbReference type="RefSeq" id="WP_278318636.1">
    <property type="nucleotide sequence ID" value="NZ_CP121464.1"/>
</dbReference>
<keyword evidence="2" id="KW-1185">Reference proteome</keyword>
<sequence length="406" mass="45716">MPAFLSDIAERYVHLVLAIGQHDASYVDAYYGPPEWQAAAATAPLPLTRISQDIAAALALLVQRPLATDQETQLRARSLRRQLLAMQTKVAMLGGEKLGFDEESTQLYDAVSPHHTRAWYEAIVAQVADLLPGKQAVSERVQQFRSQFIIPPERLQDVMQAAIRAGRERTLQYITLPDGEDFVLEFVTGKPWSGYNWYKGNYQSVIQINTDLPVYIDRAVDLGCHEAYPGHHVYNVLLECDLVRGKGWMEYCIYPLYSPQSLIAEGTANYGIELSFTDEERLAFEQQVLYPLAGLDPALAPRYAQLNALLAKLSYADNDIARQYLEGSITREEALEWLVNVRLYPAEKSAQRLQFYDAMGAYVINYNLGQDMAKAYVERQGATRAEHWAAFRDLMSSPRVPSGLLA</sequence>
<organism evidence="1 2">
    <name type="scientific">Janthinobacterium rivuli</name>
    <dbReference type="NCBI Taxonomy" id="2751478"/>
    <lineage>
        <taxon>Bacteria</taxon>
        <taxon>Pseudomonadati</taxon>
        <taxon>Pseudomonadota</taxon>
        <taxon>Betaproteobacteria</taxon>
        <taxon>Burkholderiales</taxon>
        <taxon>Oxalobacteraceae</taxon>
        <taxon>Janthinobacterium</taxon>
    </lineage>
</organism>
<reference evidence="1 2" key="1">
    <citation type="submission" date="2023-04" db="EMBL/GenBank/DDBJ databases">
        <title>Nanopore sequencing of Janthinobacterium from water.</title>
        <authorList>
            <person name="Ciuchcinski K."/>
            <person name="Rokowska A."/>
            <person name="Dziewit L."/>
        </authorList>
    </citation>
    <scope>NUCLEOTIDE SEQUENCE [LARGE SCALE GENOMIC DNA]</scope>
    <source>
        <strain evidence="1 2">DEMB2</strain>
    </source>
</reference>
<name>A0ABY8IAS1_9BURK</name>
<evidence type="ECO:0000313" key="2">
    <source>
        <dbReference type="Proteomes" id="UP001219584"/>
    </source>
</evidence>
<gene>
    <name evidence="1" type="ORF">P9875_13165</name>
</gene>
<protein>
    <recommendedName>
        <fullName evidence="3">DUF885 domain-containing protein</fullName>
    </recommendedName>
</protein>
<dbReference type="Proteomes" id="UP001219584">
    <property type="component" value="Chromosome"/>
</dbReference>
<accession>A0ABY8IAS1</accession>
<dbReference type="EMBL" id="CP121464">
    <property type="protein sequence ID" value="WFR82049.1"/>
    <property type="molecule type" value="Genomic_DNA"/>
</dbReference>
<evidence type="ECO:0008006" key="3">
    <source>
        <dbReference type="Google" id="ProtNLM"/>
    </source>
</evidence>